<dbReference type="Pfam" id="PF09735">
    <property type="entry name" value="Nckap1"/>
    <property type="match status" value="1"/>
</dbReference>
<dbReference type="PANTHER" id="PTHR12093:SF10">
    <property type="entry name" value="MEMBRANE-ASSOCIATED PROTEIN HEM"/>
    <property type="match status" value="1"/>
</dbReference>
<proteinExistence type="inferred from homology"/>
<sequence>MATHAGAPDKPPPPPSNHLAPERFAERTLVLLDGAEGLLARCHRLDRTLRSNDKCRAVREPEWKGLRSKLAKAFPTLPDLTKDAKLESFRARATETAAELRHGYELFVDLEAHLAVHLTTLRAMLGQLRHYSLDEGRETTRSVLRLFNAYTRLLKFASTIPDRKALVALYACALKAASRPLPGNYEPVAKKLLPRLDDCWRFCVEAFKEHVATLSSLVAQQLELVQLHSEGAQSLVRRSALTLLEDASGLQKPSEAPLDTKHKGRRDCRTLHGELLEARLGCDFAILATLACPGVVFDAQGLALLVSKMACEDALVMQLYRSSTINVHSELEALGKWFPPRNYPLQRRDVKLAKLAKEWSKNAVLHSGLKHRERRAYLLGELDVAQGLLVAVPGLSTAKAPLVLACCALARDEVLWALRHDPTRGGAALPPKHRMKHYDEKHFESPDLPQLADAFVALAALLRRDRKKVASYHLAYASKADAEALQKFAGKASSTAPANCASMISSLASRVASVNDVDACVKTLLRAERDGRFGGGELNADAVQASSILTLKLDWRRVQARLSCSPIQGDLATFCRWANVMLDHLSLADGSLLLEHCDAGALWPFRNQLLRRLDATTAPEGPSRLVRTLLETSRYARRCLGHGACEADAIQLESDSKSLAEAVLDRFASCVQGCLTNITKSLESLAAQIAPVEAAYRQERREAALREAARKGLEKPKEAPLAGYESHPRNERAIQPLVNAETRLASLLEVARWDFSDREDARGVFGGALVVGDVRLRPLEYARQAVTTFLDREIPNAFFSGNQFTRPTTAERTYTSLMGACARAAGYFDVDYCGHVYDMLGGPPGWQKDPNLPSAADRARGEPIGSVLAERVADQYVRIIRALPAHVVYCPQHRAWRSTYVAPESKKKQNEVLPKEPSLAEKVLQGPELEALLRVLGADGARCLDAAFTRAAVDEMARCKTALAAKQLRPIFERVRKGSLTGDWVPASQDLKTAGVLDALLAACVRLGNILALRALTRESHARVSREACPHLLSSALLALDAQGSSNSTAAAPSWLVPPPKKPYDPTYLPPVDDDAYDSPLYRALTADSPFGVEHYERDGNLHREAAAVVETSEDFRYTPWALAVAMSADAWKPARWYPDLACCSPGLHVISFALRALAHVSSGPLDDPQSPKRAQQMVADFVSSASSIVTHMRLHEKSPEFMDLPLRAQYMVIENAAVDGNLPRSYLERHLPYAAIHAALMDIAMGHQTAADDAKAPFTPEVFDP</sequence>
<feature type="compositionally biased region" description="Basic and acidic residues" evidence="2">
    <location>
        <begin position="707"/>
        <end position="718"/>
    </location>
</feature>
<protein>
    <submittedName>
        <fullName evidence="3">Uncharacterized protein</fullName>
    </submittedName>
</protein>
<feature type="region of interest" description="Disordered" evidence="2">
    <location>
        <begin position="1"/>
        <end position="20"/>
    </location>
</feature>
<dbReference type="Proteomes" id="UP000789595">
    <property type="component" value="Unassembled WGS sequence"/>
</dbReference>
<comment type="caution">
    <text evidence="3">The sequence shown here is derived from an EMBL/GenBank/DDBJ whole genome shotgun (WGS) entry which is preliminary data.</text>
</comment>
<evidence type="ECO:0000256" key="2">
    <source>
        <dbReference type="SAM" id="MobiDB-lite"/>
    </source>
</evidence>
<evidence type="ECO:0000256" key="1">
    <source>
        <dbReference type="ARBA" id="ARBA00037947"/>
    </source>
</evidence>
<dbReference type="AlphaFoldDB" id="A0A8J2SY93"/>
<dbReference type="PANTHER" id="PTHR12093">
    <property type="entry name" value="NCK-ASSOCIATED PROTEIN 1"/>
    <property type="match status" value="1"/>
</dbReference>
<dbReference type="GO" id="GO:0000902">
    <property type="term" value="P:cell morphogenesis"/>
    <property type="evidence" value="ECO:0007669"/>
    <property type="project" value="TreeGrafter"/>
</dbReference>
<reference evidence="3" key="1">
    <citation type="submission" date="2021-11" db="EMBL/GenBank/DDBJ databases">
        <authorList>
            <consortium name="Genoscope - CEA"/>
            <person name="William W."/>
        </authorList>
    </citation>
    <scope>NUCLEOTIDE SEQUENCE</scope>
</reference>
<keyword evidence="4" id="KW-1185">Reference proteome</keyword>
<comment type="similarity">
    <text evidence="1">Belongs to the HEM-1/HEM-2 family.</text>
</comment>
<dbReference type="GO" id="GO:0031209">
    <property type="term" value="C:SCAR complex"/>
    <property type="evidence" value="ECO:0007669"/>
    <property type="project" value="TreeGrafter"/>
</dbReference>
<accession>A0A8J2SY93</accession>
<organism evidence="3 4">
    <name type="scientific">Pelagomonas calceolata</name>
    <dbReference type="NCBI Taxonomy" id="35677"/>
    <lineage>
        <taxon>Eukaryota</taxon>
        <taxon>Sar</taxon>
        <taxon>Stramenopiles</taxon>
        <taxon>Ochrophyta</taxon>
        <taxon>Pelagophyceae</taxon>
        <taxon>Pelagomonadales</taxon>
        <taxon>Pelagomonadaceae</taxon>
        <taxon>Pelagomonas</taxon>
    </lineage>
</organism>
<dbReference type="EMBL" id="CAKKNE010000005">
    <property type="protein sequence ID" value="CAH0377803.1"/>
    <property type="molecule type" value="Genomic_DNA"/>
</dbReference>
<dbReference type="GO" id="GO:0030866">
    <property type="term" value="P:cortical actin cytoskeleton organization"/>
    <property type="evidence" value="ECO:0007669"/>
    <property type="project" value="TreeGrafter"/>
</dbReference>
<gene>
    <name evidence="3" type="ORF">PECAL_5P23230</name>
</gene>
<name>A0A8J2SY93_9STRA</name>
<dbReference type="OrthoDB" id="548214at2759"/>
<feature type="region of interest" description="Disordered" evidence="2">
    <location>
        <begin position="707"/>
        <end position="726"/>
    </location>
</feature>
<evidence type="ECO:0000313" key="3">
    <source>
        <dbReference type="EMBL" id="CAH0377803.1"/>
    </source>
</evidence>
<dbReference type="GO" id="GO:0016477">
    <property type="term" value="P:cell migration"/>
    <property type="evidence" value="ECO:0007669"/>
    <property type="project" value="TreeGrafter"/>
</dbReference>
<evidence type="ECO:0000313" key="4">
    <source>
        <dbReference type="Proteomes" id="UP000789595"/>
    </source>
</evidence>
<dbReference type="InterPro" id="IPR019137">
    <property type="entry name" value="Nck-associated_protein-1"/>
</dbReference>
<dbReference type="GO" id="GO:0030031">
    <property type="term" value="P:cell projection assembly"/>
    <property type="evidence" value="ECO:0007669"/>
    <property type="project" value="TreeGrafter"/>
</dbReference>